<sequence length="591" mass="67692">MAFQRISSADEQQWGGDATSVPEHSAHYNHLPPYSWHSESHRHSHDLSFDRSSYAMPSNQHSHSDQHSVPVSSTVSPHSIHHQPFNDSSYISVGDDKDQSLPIKKRRHANGEEISNQQIQQHNSRMTPTSTNSGKYRTYHGVQESASTAPPYGPVRTPPEIRHDTYYYESRDDIGEYFDESRSARSCSTDRAPPPTDHHNSYEVPRQFSPEDDVSYYHRKQYSDDRYNGSNSSCTYEDRGAVTERRDDQYSAYLPDHGSDSYCRDVVNYEGNSRQLILFSLPEDKDWLSERHCFIRQNFVELFEASRNDVASRHSKGAQKLYVGQVGIRCIFCDSYPQKDRAERAVCYPSSVSRIYQTVADMQRFHFDTCRMIPEDMIKKLRGTKKTRSQCERSPQQYWIDSAKAIGLIDSQQGIRFSCPPRYSFKGAPTTTVAPLVSQWQTYPTSYTNKGGGCIDSGNVALSLPYVGSRRPQHIPCQPINSHADQNHVPPYHVSLLHHQVAHFRNSHYDGSSFINDASVQGSGDMVCIHCNERIYAQSDFATSDDMIFFHMVKCWKCPRHVKDELISYYSQRPPTQNHNACVSYGMHQNH</sequence>
<dbReference type="EMBL" id="HBFR01001520">
    <property type="protein sequence ID" value="CAD8873783.1"/>
    <property type="molecule type" value="Transcribed_RNA"/>
</dbReference>
<feature type="region of interest" description="Disordered" evidence="1">
    <location>
        <begin position="49"/>
        <end position="136"/>
    </location>
</feature>
<reference evidence="2" key="1">
    <citation type="submission" date="2021-01" db="EMBL/GenBank/DDBJ databases">
        <authorList>
            <person name="Corre E."/>
            <person name="Pelletier E."/>
            <person name="Niang G."/>
            <person name="Scheremetjew M."/>
            <person name="Finn R."/>
            <person name="Kale V."/>
            <person name="Holt S."/>
            <person name="Cochrane G."/>
            <person name="Meng A."/>
            <person name="Brown T."/>
            <person name="Cohen L."/>
        </authorList>
    </citation>
    <scope>NUCLEOTIDE SEQUENCE</scope>
    <source>
        <strain evidence="2">308</strain>
    </source>
</reference>
<feature type="compositionally biased region" description="Polar residues" evidence="1">
    <location>
        <begin position="113"/>
        <end position="135"/>
    </location>
</feature>
<name>A0A7S1B3G1_9STRA</name>
<feature type="compositionally biased region" description="Low complexity" evidence="1">
    <location>
        <begin position="67"/>
        <end position="78"/>
    </location>
</feature>
<proteinExistence type="predicted"/>
<evidence type="ECO:0000256" key="1">
    <source>
        <dbReference type="SAM" id="MobiDB-lite"/>
    </source>
</evidence>
<feature type="compositionally biased region" description="Polar residues" evidence="1">
    <location>
        <begin position="1"/>
        <end position="11"/>
    </location>
</feature>
<feature type="region of interest" description="Disordered" evidence="1">
    <location>
        <begin position="181"/>
        <end position="213"/>
    </location>
</feature>
<accession>A0A7S1B3G1</accession>
<gene>
    <name evidence="2" type="ORF">CHYS00102_LOCUS944</name>
</gene>
<organism evidence="2">
    <name type="scientific">Corethron hystrix</name>
    <dbReference type="NCBI Taxonomy" id="216773"/>
    <lineage>
        <taxon>Eukaryota</taxon>
        <taxon>Sar</taxon>
        <taxon>Stramenopiles</taxon>
        <taxon>Ochrophyta</taxon>
        <taxon>Bacillariophyta</taxon>
        <taxon>Coscinodiscophyceae</taxon>
        <taxon>Corethrophycidae</taxon>
        <taxon>Corethrales</taxon>
        <taxon>Corethraceae</taxon>
        <taxon>Corethron</taxon>
    </lineage>
</organism>
<dbReference type="AlphaFoldDB" id="A0A7S1B3G1"/>
<feature type="region of interest" description="Disordered" evidence="1">
    <location>
        <begin position="1"/>
        <end position="26"/>
    </location>
</feature>
<protein>
    <submittedName>
        <fullName evidence="2">Uncharacterized protein</fullName>
    </submittedName>
</protein>
<evidence type="ECO:0000313" key="2">
    <source>
        <dbReference type="EMBL" id="CAD8873783.1"/>
    </source>
</evidence>